<sequence length="352" mass="41219">MKILILGGTGAMGKHLVNLLDRDGVETVVTSRKKRNSQGHIRYIQGDARDRRFLENLLQEQYDCIVDFMIYTTQEFLYRYKKLLSNTKQYVFLSSSRVYANSDSPITEDSPRLLDISTDAAFLATDEYALAKARQEDILRNSGTTNWTIIRPYITYSEIRLQLGVLEKEEWLYRALHGRTIVFSENIAKKTTTLTHGYDVARGLYTLIGNEFAYSRIFQITGNQSVSWNDVLNIYVGVLKKELGYTPKVLLCSMTDFMKCHFAEYQIKYDRMFDRVFDNSRIKQFIDVESFKNTEKGLSDCLTEFLKDTPFFYLNGRTEAYKDRLTHEYTPLKEIRSIKQKIKYILFRFLLK</sequence>
<dbReference type="InterPro" id="IPR050177">
    <property type="entry name" value="Lipid_A_modif_metabolic_enz"/>
</dbReference>
<proteinExistence type="predicted"/>
<protein>
    <submittedName>
        <fullName evidence="2">NAD-dependent epimerase/dehydratase</fullName>
    </submittedName>
</protein>
<dbReference type="SUPFAM" id="SSF51735">
    <property type="entry name" value="NAD(P)-binding Rossmann-fold domains"/>
    <property type="match status" value="1"/>
</dbReference>
<reference evidence="3" key="1">
    <citation type="submission" date="2011-04" db="EMBL/GenBank/DDBJ databases">
        <title>The complete genome of Treponema brennaborense DSM 12168.</title>
        <authorList>
            <person name="Lucas S."/>
            <person name="Han J."/>
            <person name="Lapidus A."/>
            <person name="Bruce D."/>
            <person name="Goodwin L."/>
            <person name="Pitluck S."/>
            <person name="Peters L."/>
            <person name="Kyrpides N."/>
            <person name="Mavromatis K."/>
            <person name="Ivanova N."/>
            <person name="Mikhailova N."/>
            <person name="Pagani I."/>
            <person name="Teshima H."/>
            <person name="Detter J.C."/>
            <person name="Tapia R."/>
            <person name="Han C."/>
            <person name="Land M."/>
            <person name="Hauser L."/>
            <person name="Markowitz V."/>
            <person name="Cheng J.-F."/>
            <person name="Hugenholtz P."/>
            <person name="Woyke T."/>
            <person name="Wu D."/>
            <person name="Gronow S."/>
            <person name="Wellnitz S."/>
            <person name="Brambilla E."/>
            <person name="Klenk H.-P."/>
            <person name="Eisen J.A."/>
        </authorList>
    </citation>
    <scope>NUCLEOTIDE SEQUENCE [LARGE SCALE GENOMIC DNA]</scope>
    <source>
        <strain evidence="3">DSM 12168 / CIP 105900 / DD5/3</strain>
    </source>
</reference>
<evidence type="ECO:0000259" key="1">
    <source>
        <dbReference type="Pfam" id="PF01370"/>
    </source>
</evidence>
<feature type="domain" description="NAD-dependent epimerase/dehydratase" evidence="1">
    <location>
        <begin position="3"/>
        <end position="210"/>
    </location>
</feature>
<dbReference type="Proteomes" id="UP000006546">
    <property type="component" value="Chromosome"/>
</dbReference>
<name>F4LNN4_TREBD</name>
<dbReference type="Gene3D" id="3.40.50.720">
    <property type="entry name" value="NAD(P)-binding Rossmann-like Domain"/>
    <property type="match status" value="1"/>
</dbReference>
<evidence type="ECO:0000313" key="3">
    <source>
        <dbReference type="Proteomes" id="UP000006546"/>
    </source>
</evidence>
<dbReference type="EMBL" id="CP002696">
    <property type="protein sequence ID" value="AEE15888.1"/>
    <property type="molecule type" value="Genomic_DNA"/>
</dbReference>
<dbReference type="PANTHER" id="PTHR43245">
    <property type="entry name" value="BIFUNCTIONAL POLYMYXIN RESISTANCE PROTEIN ARNA"/>
    <property type="match status" value="1"/>
</dbReference>
<dbReference type="OrthoDB" id="339107at2"/>
<dbReference type="AlphaFoldDB" id="F4LNN4"/>
<accession>F4LNN4</accession>
<dbReference type="KEGG" id="tbe:Trebr_0444"/>
<dbReference type="Pfam" id="PF01370">
    <property type="entry name" value="Epimerase"/>
    <property type="match status" value="1"/>
</dbReference>
<dbReference type="HOGENOM" id="CLU_065334_0_0_12"/>
<organism evidence="2 3">
    <name type="scientific">Treponema brennaborense (strain DSM 12168 / CIP 105900 / DD5/3)</name>
    <dbReference type="NCBI Taxonomy" id="906968"/>
    <lineage>
        <taxon>Bacteria</taxon>
        <taxon>Pseudomonadati</taxon>
        <taxon>Spirochaetota</taxon>
        <taxon>Spirochaetia</taxon>
        <taxon>Spirochaetales</taxon>
        <taxon>Treponemataceae</taxon>
        <taxon>Treponema</taxon>
    </lineage>
</organism>
<evidence type="ECO:0000313" key="2">
    <source>
        <dbReference type="EMBL" id="AEE15888.1"/>
    </source>
</evidence>
<dbReference type="eggNOG" id="COG0451">
    <property type="taxonomic scope" value="Bacteria"/>
</dbReference>
<keyword evidence="3" id="KW-1185">Reference proteome</keyword>
<gene>
    <name evidence="2" type="ordered locus">Trebr_0444</name>
</gene>
<dbReference type="STRING" id="906968.Trebr_0444"/>
<dbReference type="PANTHER" id="PTHR43245:SF13">
    <property type="entry name" value="UDP-D-APIOSE_UDP-D-XYLOSE SYNTHASE 2"/>
    <property type="match status" value="1"/>
</dbReference>
<dbReference type="RefSeq" id="WP_013757607.1">
    <property type="nucleotide sequence ID" value="NC_015500.1"/>
</dbReference>
<dbReference type="InterPro" id="IPR036291">
    <property type="entry name" value="NAD(P)-bd_dom_sf"/>
</dbReference>
<dbReference type="InterPro" id="IPR001509">
    <property type="entry name" value="Epimerase_deHydtase"/>
</dbReference>